<dbReference type="InterPro" id="IPR029028">
    <property type="entry name" value="Alpha/beta_knot_MTases"/>
</dbReference>
<evidence type="ECO:0000256" key="2">
    <source>
        <dbReference type="ARBA" id="ARBA00005528"/>
    </source>
</evidence>
<dbReference type="Pfam" id="PF04452">
    <property type="entry name" value="Methyltrans_RNA"/>
    <property type="match status" value="1"/>
</dbReference>
<evidence type="ECO:0000256" key="8">
    <source>
        <dbReference type="ARBA" id="ARBA00025699"/>
    </source>
</evidence>
<evidence type="ECO:0000256" key="10">
    <source>
        <dbReference type="PIRNR" id="PIRNR015601"/>
    </source>
</evidence>
<evidence type="ECO:0000256" key="7">
    <source>
        <dbReference type="ARBA" id="ARBA00022691"/>
    </source>
</evidence>
<dbReference type="SUPFAM" id="SSF88697">
    <property type="entry name" value="PUA domain-like"/>
    <property type="match status" value="1"/>
</dbReference>
<evidence type="ECO:0000259" key="11">
    <source>
        <dbReference type="Pfam" id="PF04452"/>
    </source>
</evidence>
<proteinExistence type="inferred from homology"/>
<feature type="domain" description="Ribosomal RNA small subunit methyltransferase E methyltransferase" evidence="11">
    <location>
        <begin position="84"/>
        <end position="240"/>
    </location>
</feature>
<dbReference type="Gene3D" id="3.40.1280.10">
    <property type="match status" value="1"/>
</dbReference>
<comment type="catalytic activity">
    <reaction evidence="9 10">
        <text>uridine(1498) in 16S rRNA + S-adenosyl-L-methionine = N(3)-methyluridine(1498) in 16S rRNA + S-adenosyl-L-homocysteine + H(+)</text>
        <dbReference type="Rhea" id="RHEA:42920"/>
        <dbReference type="Rhea" id="RHEA-COMP:10283"/>
        <dbReference type="Rhea" id="RHEA-COMP:10284"/>
        <dbReference type="ChEBI" id="CHEBI:15378"/>
        <dbReference type="ChEBI" id="CHEBI:57856"/>
        <dbReference type="ChEBI" id="CHEBI:59789"/>
        <dbReference type="ChEBI" id="CHEBI:65315"/>
        <dbReference type="ChEBI" id="CHEBI:74502"/>
        <dbReference type="EC" id="2.1.1.193"/>
    </reaction>
</comment>
<keyword evidence="3 10" id="KW-0963">Cytoplasm</keyword>
<dbReference type="InterPro" id="IPR029026">
    <property type="entry name" value="tRNA_m1G_MTases_N"/>
</dbReference>
<dbReference type="InterPro" id="IPR006700">
    <property type="entry name" value="RsmE"/>
</dbReference>
<evidence type="ECO:0000313" key="12">
    <source>
        <dbReference type="EMBL" id="HED09834.1"/>
    </source>
</evidence>
<evidence type="ECO:0000256" key="9">
    <source>
        <dbReference type="ARBA" id="ARBA00047944"/>
    </source>
</evidence>
<dbReference type="PANTHER" id="PTHR30027">
    <property type="entry name" value="RIBOSOMAL RNA SMALL SUBUNIT METHYLTRANSFERASE E"/>
    <property type="match status" value="1"/>
</dbReference>
<dbReference type="CDD" id="cd18084">
    <property type="entry name" value="RsmE-like"/>
    <property type="match status" value="1"/>
</dbReference>
<reference evidence="12" key="1">
    <citation type="journal article" date="2020" name="mSystems">
        <title>Genome- and Community-Level Interaction Insights into Carbon Utilization and Element Cycling Functions of Hydrothermarchaeota in Hydrothermal Sediment.</title>
        <authorList>
            <person name="Zhou Z."/>
            <person name="Liu Y."/>
            <person name="Xu W."/>
            <person name="Pan J."/>
            <person name="Luo Z.H."/>
            <person name="Li M."/>
        </authorList>
    </citation>
    <scope>NUCLEOTIDE SEQUENCE [LARGE SCALE GENOMIC DNA]</scope>
    <source>
        <strain evidence="12">HyVt-456</strain>
    </source>
</reference>
<keyword evidence="5 10" id="KW-0489">Methyltransferase</keyword>
<evidence type="ECO:0000256" key="1">
    <source>
        <dbReference type="ARBA" id="ARBA00004496"/>
    </source>
</evidence>
<dbReference type="GO" id="GO:0070475">
    <property type="term" value="P:rRNA base methylation"/>
    <property type="evidence" value="ECO:0007669"/>
    <property type="project" value="TreeGrafter"/>
</dbReference>
<evidence type="ECO:0000256" key="4">
    <source>
        <dbReference type="ARBA" id="ARBA00022552"/>
    </source>
</evidence>
<protein>
    <recommendedName>
        <fullName evidence="10">Ribosomal RNA small subunit methyltransferase E</fullName>
        <ecNumber evidence="10">2.1.1.193</ecNumber>
    </recommendedName>
</protein>
<dbReference type="EMBL" id="DRLD01000109">
    <property type="protein sequence ID" value="HED09834.1"/>
    <property type="molecule type" value="Genomic_DNA"/>
</dbReference>
<comment type="subcellular location">
    <subcellularLocation>
        <location evidence="1 10">Cytoplasm</location>
    </subcellularLocation>
</comment>
<dbReference type="GO" id="GO:0070042">
    <property type="term" value="F:rRNA (uridine-N3-)-methyltransferase activity"/>
    <property type="evidence" value="ECO:0007669"/>
    <property type="project" value="TreeGrafter"/>
</dbReference>
<evidence type="ECO:0000256" key="6">
    <source>
        <dbReference type="ARBA" id="ARBA00022679"/>
    </source>
</evidence>
<sequence>MAQSRKIYGVWMELFYCDPSKVKDSRIELDDFESKHIARTLRKKSGDPLVLCDGKGHKLSGHIAALKPRVCVDIETSVSVPPASPRVEIAMGFIRPQRLEWALEKATELGAAGVHLIRTGHSGYFSDNRERFNKILRQAMKQNLRYHLPELHLYPSLADFLKTLPAARIKCMAVDPHSPPLARFLEGWDREKPLLYLVGPEGGLSDNETALLSAAGFSDVSLGAYRLRAETAVIAGLSLLMLK</sequence>
<dbReference type="InterPro" id="IPR046886">
    <property type="entry name" value="RsmE_MTase_dom"/>
</dbReference>
<dbReference type="AlphaFoldDB" id="A0A7V1LKT3"/>
<accession>A0A7V1LKT3</accession>
<dbReference type="SUPFAM" id="SSF75217">
    <property type="entry name" value="alpha/beta knot"/>
    <property type="match status" value="1"/>
</dbReference>
<dbReference type="GO" id="GO:0005737">
    <property type="term" value="C:cytoplasm"/>
    <property type="evidence" value="ECO:0007669"/>
    <property type="project" value="UniProtKB-SubCell"/>
</dbReference>
<dbReference type="NCBIfam" id="TIGR00046">
    <property type="entry name" value="RsmE family RNA methyltransferase"/>
    <property type="match status" value="1"/>
</dbReference>
<dbReference type="PIRSF" id="PIRSF015601">
    <property type="entry name" value="MTase_slr0722"/>
    <property type="match status" value="1"/>
</dbReference>
<name>A0A7V1LKT3_CALAY</name>
<comment type="caution">
    <text evidence="12">The sequence shown here is derived from an EMBL/GenBank/DDBJ whole genome shotgun (WGS) entry which is preliminary data.</text>
</comment>
<evidence type="ECO:0000256" key="3">
    <source>
        <dbReference type="ARBA" id="ARBA00022490"/>
    </source>
</evidence>
<keyword evidence="7 10" id="KW-0949">S-adenosyl-L-methionine</keyword>
<comment type="similarity">
    <text evidence="2 10">Belongs to the RNA methyltransferase RsmE family.</text>
</comment>
<evidence type="ECO:0000256" key="5">
    <source>
        <dbReference type="ARBA" id="ARBA00022603"/>
    </source>
</evidence>
<keyword evidence="4 10" id="KW-0698">rRNA processing</keyword>
<keyword evidence="6 10" id="KW-0808">Transferase</keyword>
<comment type="function">
    <text evidence="8 10">Specifically methylates the N3 position of the uracil ring of uridine 1498 (m3U1498) in 16S rRNA. Acts on the fully assembled 30S ribosomal subunit.</text>
</comment>
<dbReference type="EC" id="2.1.1.193" evidence="10"/>
<dbReference type="InterPro" id="IPR015947">
    <property type="entry name" value="PUA-like_sf"/>
</dbReference>
<dbReference type="PANTHER" id="PTHR30027:SF3">
    <property type="entry name" value="16S RRNA (URACIL(1498)-N(3))-METHYLTRANSFERASE"/>
    <property type="match status" value="1"/>
</dbReference>
<dbReference type="Proteomes" id="UP000886005">
    <property type="component" value="Unassembled WGS sequence"/>
</dbReference>
<organism evidence="12">
    <name type="scientific">Caldithrix abyssi</name>
    <dbReference type="NCBI Taxonomy" id="187145"/>
    <lineage>
        <taxon>Bacteria</taxon>
        <taxon>Pseudomonadati</taxon>
        <taxon>Calditrichota</taxon>
        <taxon>Calditrichia</taxon>
        <taxon>Calditrichales</taxon>
        <taxon>Calditrichaceae</taxon>
        <taxon>Caldithrix</taxon>
    </lineage>
</organism>
<gene>
    <name evidence="12" type="ORF">ENJ10_04035</name>
</gene>